<evidence type="ECO:0000313" key="2">
    <source>
        <dbReference type="EMBL" id="MBR7827990.1"/>
    </source>
</evidence>
<keyword evidence="1" id="KW-0812">Transmembrane</keyword>
<keyword evidence="1" id="KW-1133">Transmembrane helix</keyword>
<dbReference type="RefSeq" id="WP_212519132.1">
    <property type="nucleotide sequence ID" value="NZ_JAGSOH010000047.1"/>
</dbReference>
<accession>A0A941E7Z2</accession>
<dbReference type="Proteomes" id="UP000676325">
    <property type="component" value="Unassembled WGS sequence"/>
</dbReference>
<reference evidence="2" key="1">
    <citation type="submission" date="2021-04" db="EMBL/GenBank/DDBJ databases">
        <title>Genome based classification of Actinospica acidithermotolerans sp. nov., an actinobacterium isolated from an Indonesian hot spring.</title>
        <authorList>
            <person name="Kusuma A.B."/>
            <person name="Putra K.E."/>
            <person name="Nafisah S."/>
            <person name="Loh J."/>
            <person name="Nouioui I."/>
            <person name="Goodfellow M."/>
        </authorList>
    </citation>
    <scope>NUCLEOTIDE SEQUENCE</scope>
    <source>
        <strain evidence="2">MGRD01-02</strain>
    </source>
</reference>
<proteinExistence type="predicted"/>
<organism evidence="2 3">
    <name type="scientific">Actinospica acidithermotolerans</name>
    <dbReference type="NCBI Taxonomy" id="2828514"/>
    <lineage>
        <taxon>Bacteria</taxon>
        <taxon>Bacillati</taxon>
        <taxon>Actinomycetota</taxon>
        <taxon>Actinomycetes</taxon>
        <taxon>Catenulisporales</taxon>
        <taxon>Actinospicaceae</taxon>
        <taxon>Actinospica</taxon>
    </lineage>
</organism>
<feature type="transmembrane region" description="Helical" evidence="1">
    <location>
        <begin position="97"/>
        <end position="114"/>
    </location>
</feature>
<feature type="transmembrane region" description="Helical" evidence="1">
    <location>
        <begin position="134"/>
        <end position="153"/>
    </location>
</feature>
<dbReference type="AlphaFoldDB" id="A0A941E7Z2"/>
<keyword evidence="1" id="KW-0472">Membrane</keyword>
<evidence type="ECO:0000313" key="3">
    <source>
        <dbReference type="Proteomes" id="UP000676325"/>
    </source>
</evidence>
<feature type="transmembrane region" description="Helical" evidence="1">
    <location>
        <begin position="71"/>
        <end position="90"/>
    </location>
</feature>
<sequence length="176" mass="18698">MAHEDYESYGAYEAEVRAASAGRQMARLLATLIGAAAIVVGAFLDWRPDLTGDKLTIKALVQPDFAAESDLVRTVGGLTILIGLVALIGLADRTGWLTRLAGAAAVVVFVMYAVQAYRYFGHDFSTAVHDVRFGAWLLLIGGVVLLVGGFLGARTVVVPAAVEEPNVRHSSIGNER</sequence>
<keyword evidence="3" id="KW-1185">Reference proteome</keyword>
<gene>
    <name evidence="2" type="ORF">KDK95_16865</name>
</gene>
<comment type="caution">
    <text evidence="2">The sequence shown here is derived from an EMBL/GenBank/DDBJ whole genome shotgun (WGS) entry which is preliminary data.</text>
</comment>
<dbReference type="EMBL" id="JAGSOH010000047">
    <property type="protein sequence ID" value="MBR7827990.1"/>
    <property type="molecule type" value="Genomic_DNA"/>
</dbReference>
<evidence type="ECO:0000256" key="1">
    <source>
        <dbReference type="SAM" id="Phobius"/>
    </source>
</evidence>
<name>A0A941E7Z2_9ACTN</name>
<feature type="transmembrane region" description="Helical" evidence="1">
    <location>
        <begin position="25"/>
        <end position="44"/>
    </location>
</feature>
<protein>
    <submittedName>
        <fullName evidence="2">Sugar:proton symporter</fullName>
    </submittedName>
</protein>